<keyword evidence="3" id="KW-1185">Reference proteome</keyword>
<dbReference type="InterPro" id="IPR000873">
    <property type="entry name" value="AMP-dep_synth/lig_dom"/>
</dbReference>
<reference evidence="2 3" key="1">
    <citation type="submission" date="2024-02" db="EMBL/GenBank/DDBJ databases">
        <title>A draft genome for the cacao thread blight pathogen Marasmius crinis-equi.</title>
        <authorList>
            <person name="Cohen S.P."/>
            <person name="Baruah I.K."/>
            <person name="Amoako-Attah I."/>
            <person name="Bukari Y."/>
            <person name="Meinhardt L.W."/>
            <person name="Bailey B.A."/>
        </authorList>
    </citation>
    <scope>NUCLEOTIDE SEQUENCE [LARGE SCALE GENOMIC DNA]</scope>
    <source>
        <strain evidence="2 3">GH-76</strain>
    </source>
</reference>
<evidence type="ECO:0000313" key="3">
    <source>
        <dbReference type="Proteomes" id="UP001465976"/>
    </source>
</evidence>
<dbReference type="Pfam" id="PF00501">
    <property type="entry name" value="AMP-binding"/>
    <property type="match status" value="1"/>
</dbReference>
<dbReference type="Gene3D" id="3.40.50.12780">
    <property type="entry name" value="N-terminal domain of ligase-like"/>
    <property type="match status" value="1"/>
</dbReference>
<dbReference type="EMBL" id="JBAHYK010000745">
    <property type="protein sequence ID" value="KAL0571585.1"/>
    <property type="molecule type" value="Genomic_DNA"/>
</dbReference>
<dbReference type="InterPro" id="IPR042099">
    <property type="entry name" value="ANL_N_sf"/>
</dbReference>
<proteinExistence type="predicted"/>
<evidence type="ECO:0000259" key="1">
    <source>
        <dbReference type="Pfam" id="PF00501"/>
    </source>
</evidence>
<dbReference type="Proteomes" id="UP001465976">
    <property type="component" value="Unassembled WGS sequence"/>
</dbReference>
<comment type="caution">
    <text evidence="2">The sequence shown here is derived from an EMBL/GenBank/DDBJ whole genome shotgun (WGS) entry which is preliminary data.</text>
</comment>
<feature type="domain" description="AMP-dependent synthetase/ligase" evidence="1">
    <location>
        <begin position="123"/>
        <end position="315"/>
    </location>
</feature>
<dbReference type="SUPFAM" id="SSF56801">
    <property type="entry name" value="Acetyl-CoA synthetase-like"/>
    <property type="match status" value="1"/>
</dbReference>
<gene>
    <name evidence="2" type="ORF">V5O48_010379</name>
</gene>
<protein>
    <recommendedName>
        <fullName evidence="1">AMP-dependent synthetase/ligase domain-containing protein</fullName>
    </recommendedName>
</protein>
<name>A0ABR3F8K6_9AGAR</name>
<accession>A0ABR3F8K6</accession>
<evidence type="ECO:0000313" key="2">
    <source>
        <dbReference type="EMBL" id="KAL0571585.1"/>
    </source>
</evidence>
<organism evidence="2 3">
    <name type="scientific">Marasmius crinis-equi</name>
    <dbReference type="NCBI Taxonomy" id="585013"/>
    <lineage>
        <taxon>Eukaryota</taxon>
        <taxon>Fungi</taxon>
        <taxon>Dikarya</taxon>
        <taxon>Basidiomycota</taxon>
        <taxon>Agaricomycotina</taxon>
        <taxon>Agaricomycetes</taxon>
        <taxon>Agaricomycetidae</taxon>
        <taxon>Agaricales</taxon>
        <taxon>Marasmiineae</taxon>
        <taxon>Marasmiaceae</taxon>
        <taxon>Marasmius</taxon>
    </lineage>
</organism>
<sequence length="457" mass="50657">MATPNTLLTSLAFAASQWPKATIFKTPLVDDPKNPVAPHIIGYSNIAYKEFHNYVETSARYGYAKLSEDALVDNIAHSALGEGLILITFTSTEFRKRDIPQPFSALPQSIEVIETLLEKSKAKALLYQETLVSFGARPDLPEPQPTYIMYILHSSGTTSGMPKLVPYTCRLVNSILRKVAISTRPPPGTGRSPDVISWAGTACHISVFSHLLTVMHHGYCIVQPTSFPPPVEEFKSMFRLAGLNRVRIHSPRLSRIFEASRTDSELLDQLKTLKSITHGGASLMSDDLEWGKLNKLNLVEIYGSTECGLLLMTAEANEVGTTEHGYLCPVIPLMEDGTPLTRYRFEPATESDGSVVLKELVVLQGSADLPHPSLLGGQEDFRTGDLFEEIKPGEYIHRGRVDDWIKMSNADNCDARWVFPRFSSVLWLHWQPIYFMVAQLKTTPNSHAVISGSSPTA</sequence>